<dbReference type="Pfam" id="PF08867">
    <property type="entry name" value="FRG"/>
    <property type="match status" value="1"/>
</dbReference>
<dbReference type="Proteomes" id="UP000717534">
    <property type="component" value="Unassembled WGS sequence"/>
</dbReference>
<gene>
    <name evidence="2" type="ORF">JYU06_03610</name>
</gene>
<protein>
    <submittedName>
        <fullName evidence="2">FRG domain-containing protein</fullName>
    </submittedName>
</protein>
<evidence type="ECO:0000313" key="2">
    <source>
        <dbReference type="EMBL" id="MBN4068593.1"/>
    </source>
</evidence>
<comment type="caution">
    <text evidence="2">The sequence shown here is derived from an EMBL/GenBank/DDBJ whole genome shotgun (WGS) entry which is preliminary data.</text>
</comment>
<keyword evidence="3" id="KW-1185">Reference proteome</keyword>
<dbReference type="SMART" id="SM00901">
    <property type="entry name" value="FRG"/>
    <property type="match status" value="1"/>
</dbReference>
<organism evidence="2 3">
    <name type="scientific">Desulfotalea psychrophila</name>
    <dbReference type="NCBI Taxonomy" id="84980"/>
    <lineage>
        <taxon>Bacteria</taxon>
        <taxon>Pseudomonadati</taxon>
        <taxon>Thermodesulfobacteriota</taxon>
        <taxon>Desulfobulbia</taxon>
        <taxon>Desulfobulbales</taxon>
        <taxon>Desulfocapsaceae</taxon>
        <taxon>Desulfotalea</taxon>
    </lineage>
</organism>
<sequence>MYKIESISDFLSIVQDHATTYQNKQKKYYSNDNSLPQGPEWYKYNPNFWYRGHADFEWELQPKVERSDFVNSAKNASTTNNDYEYTILHQFLVRSPYLLPENLNLTEKYFLAQHHGLPTRLLDWSTNPLVALFFAVSACEDSCGSIYILHARSDYDYAEGEDIIYQNDQIITERIKDICQNKHSRNKHPQYPLRVIPNTQHGRILSQSSRFTFHHNSSFRIEENSNKNLIKFKIPSGSVKKTIMKELSGININWSTLFPDLDHLVKDIKWQTNTL</sequence>
<dbReference type="EMBL" id="JAFITO010000027">
    <property type="protein sequence ID" value="MBN4068593.1"/>
    <property type="molecule type" value="Genomic_DNA"/>
</dbReference>
<feature type="domain" description="FRG" evidence="1">
    <location>
        <begin position="44"/>
        <end position="147"/>
    </location>
</feature>
<evidence type="ECO:0000259" key="1">
    <source>
        <dbReference type="SMART" id="SM00901"/>
    </source>
</evidence>
<evidence type="ECO:0000313" key="3">
    <source>
        <dbReference type="Proteomes" id="UP000717534"/>
    </source>
</evidence>
<proteinExistence type="predicted"/>
<accession>A0ABS3AU23</accession>
<reference evidence="2 3" key="1">
    <citation type="submission" date="2021-02" db="EMBL/GenBank/DDBJ databases">
        <title>Activity-based single-cell genomes from oceanic crustal fluid captures similar information to metagenomic and metatranscriptomic surveys with orders of magnitude less sampling.</title>
        <authorList>
            <person name="D'Angelo T.S."/>
            <person name="Orcutt B.N."/>
        </authorList>
    </citation>
    <scope>NUCLEOTIDE SEQUENCE [LARGE SCALE GENOMIC DNA]</scope>
    <source>
        <strain evidence="2">AH-315-G02</strain>
    </source>
</reference>
<dbReference type="InterPro" id="IPR014966">
    <property type="entry name" value="FRG-dom"/>
</dbReference>
<name>A0ABS3AU23_9BACT</name>